<evidence type="ECO:0000256" key="1">
    <source>
        <dbReference type="SAM" id="MobiDB-lite"/>
    </source>
</evidence>
<organism evidence="2 3">
    <name type="scientific">Mycena belliarum</name>
    <dbReference type="NCBI Taxonomy" id="1033014"/>
    <lineage>
        <taxon>Eukaryota</taxon>
        <taxon>Fungi</taxon>
        <taxon>Dikarya</taxon>
        <taxon>Basidiomycota</taxon>
        <taxon>Agaricomycotina</taxon>
        <taxon>Agaricomycetes</taxon>
        <taxon>Agaricomycetidae</taxon>
        <taxon>Agaricales</taxon>
        <taxon>Marasmiineae</taxon>
        <taxon>Mycenaceae</taxon>
        <taxon>Mycena</taxon>
    </lineage>
</organism>
<sequence length="333" mass="36059">MSHNIITPAMLPQTDRPSTRQRKLDIQDLTPQRPRAPQRPLRGSSTRTRNVNACRDPESMPLHMTLTFSRLPNPSSTHFRCQQCSVSLCDPTRKSSARAGPQRTNLPRQRSAAASSRNPLGKPLARRRLQLLLAPLRGPASPPPPRLRSSTGWRCYPLNIEVSEPAQAKAKSTHGTQRTSVLVPFCFFRAASSSLPPNAPATTQTRRRSSHDANPTCSRALVGDGAWSVCCSLRVRVLCDCTYATTRLPRSSGLCIYALGSGCAPPNRSTAQPPTIPGSEPGRGRPTVPSDSESDLLFTGALKSLFFAAASLPPSLPPPPRPRIASDPISNIT</sequence>
<dbReference type="Proteomes" id="UP001222325">
    <property type="component" value="Unassembled WGS sequence"/>
</dbReference>
<feature type="region of interest" description="Disordered" evidence="1">
    <location>
        <begin position="1"/>
        <end position="58"/>
    </location>
</feature>
<feature type="compositionally biased region" description="Low complexity" evidence="1">
    <location>
        <begin position="323"/>
        <end position="333"/>
    </location>
</feature>
<feature type="region of interest" description="Disordered" evidence="1">
    <location>
        <begin position="90"/>
        <end position="124"/>
    </location>
</feature>
<dbReference type="AlphaFoldDB" id="A0AAD6UA48"/>
<accession>A0AAD6UA48</accession>
<dbReference type="EMBL" id="JARJCN010000016">
    <property type="protein sequence ID" value="KAJ7093458.1"/>
    <property type="molecule type" value="Genomic_DNA"/>
</dbReference>
<feature type="region of interest" description="Disordered" evidence="1">
    <location>
        <begin position="265"/>
        <end position="294"/>
    </location>
</feature>
<feature type="compositionally biased region" description="Polar residues" evidence="1">
    <location>
        <begin position="102"/>
        <end position="118"/>
    </location>
</feature>
<keyword evidence="3" id="KW-1185">Reference proteome</keyword>
<reference evidence="2" key="1">
    <citation type="submission" date="2023-03" db="EMBL/GenBank/DDBJ databases">
        <title>Massive genome expansion in bonnet fungi (Mycena s.s.) driven by repeated elements and novel gene families across ecological guilds.</title>
        <authorList>
            <consortium name="Lawrence Berkeley National Laboratory"/>
            <person name="Harder C.B."/>
            <person name="Miyauchi S."/>
            <person name="Viragh M."/>
            <person name="Kuo A."/>
            <person name="Thoen E."/>
            <person name="Andreopoulos B."/>
            <person name="Lu D."/>
            <person name="Skrede I."/>
            <person name="Drula E."/>
            <person name="Henrissat B."/>
            <person name="Morin E."/>
            <person name="Kohler A."/>
            <person name="Barry K."/>
            <person name="LaButti K."/>
            <person name="Morin E."/>
            <person name="Salamov A."/>
            <person name="Lipzen A."/>
            <person name="Mereny Z."/>
            <person name="Hegedus B."/>
            <person name="Baldrian P."/>
            <person name="Stursova M."/>
            <person name="Weitz H."/>
            <person name="Taylor A."/>
            <person name="Grigoriev I.V."/>
            <person name="Nagy L.G."/>
            <person name="Martin F."/>
            <person name="Kauserud H."/>
        </authorList>
    </citation>
    <scope>NUCLEOTIDE SEQUENCE</scope>
    <source>
        <strain evidence="2">CBHHK173m</strain>
    </source>
</reference>
<feature type="region of interest" description="Disordered" evidence="1">
    <location>
        <begin position="312"/>
        <end position="333"/>
    </location>
</feature>
<feature type="compositionally biased region" description="Low complexity" evidence="1">
    <location>
        <begin position="31"/>
        <end position="42"/>
    </location>
</feature>
<evidence type="ECO:0000313" key="3">
    <source>
        <dbReference type="Proteomes" id="UP001222325"/>
    </source>
</evidence>
<comment type="caution">
    <text evidence="2">The sequence shown here is derived from an EMBL/GenBank/DDBJ whole genome shotgun (WGS) entry which is preliminary data.</text>
</comment>
<protein>
    <submittedName>
        <fullName evidence="2">Uncharacterized protein</fullName>
    </submittedName>
</protein>
<evidence type="ECO:0000313" key="2">
    <source>
        <dbReference type="EMBL" id="KAJ7093458.1"/>
    </source>
</evidence>
<name>A0AAD6UA48_9AGAR</name>
<gene>
    <name evidence="2" type="ORF">B0H15DRAFT_832404</name>
</gene>
<proteinExistence type="predicted"/>